<evidence type="ECO:0008006" key="3">
    <source>
        <dbReference type="Google" id="ProtNLM"/>
    </source>
</evidence>
<dbReference type="Proteomes" id="UP000019184">
    <property type="component" value="Unassembled WGS sequence"/>
</dbReference>
<proteinExistence type="predicted"/>
<protein>
    <recommendedName>
        <fullName evidence="3">Antitoxin</fullName>
    </recommendedName>
</protein>
<gene>
    <name evidence="1" type="ORF">BN874_1890004</name>
</gene>
<keyword evidence="2" id="KW-1185">Reference proteome</keyword>
<evidence type="ECO:0000313" key="2">
    <source>
        <dbReference type="Proteomes" id="UP000019184"/>
    </source>
</evidence>
<dbReference type="AlphaFoldDB" id="A0A7U7J425"/>
<dbReference type="OrthoDB" id="9800503at2"/>
<sequence>MERINVTQASRQFSDLLNRVFYQGVSFELERGNRVIAKLCPASAPCKVAVRDLNRLFAELPRLNEGAESFAQDIDAIRKAALPEQDS</sequence>
<evidence type="ECO:0000313" key="1">
    <source>
        <dbReference type="EMBL" id="CDH44790.1"/>
    </source>
</evidence>
<accession>A0A7U7J425</accession>
<organism evidence="1 2">
    <name type="scientific">Candidatus Contendobacter odensis Run_B_J11</name>
    <dbReference type="NCBI Taxonomy" id="1400861"/>
    <lineage>
        <taxon>Bacteria</taxon>
        <taxon>Pseudomonadati</taxon>
        <taxon>Pseudomonadota</taxon>
        <taxon>Gammaproteobacteria</taxon>
        <taxon>Candidatus Competibacteraceae</taxon>
        <taxon>Candidatus Contendibacter</taxon>
    </lineage>
</organism>
<comment type="caution">
    <text evidence="1">The sequence shown here is derived from an EMBL/GenBank/DDBJ whole genome shotgun (WGS) entry which is preliminary data.</text>
</comment>
<dbReference type="RefSeq" id="WP_034431971.1">
    <property type="nucleotide sequence ID" value="NZ_CBTK010000100.1"/>
</dbReference>
<reference evidence="1 2" key="1">
    <citation type="journal article" date="2014" name="ISME J.">
        <title>Candidatus Competibacter-lineage genomes retrieved from metagenomes reveal functional metabolic diversity.</title>
        <authorList>
            <person name="McIlroy S.J."/>
            <person name="Albertsen M."/>
            <person name="Andresen E.K."/>
            <person name="Saunders A.M."/>
            <person name="Kristiansen R."/>
            <person name="Stokholm-Bjerregaard M."/>
            <person name="Nielsen K.L."/>
            <person name="Nielsen P.H."/>
        </authorList>
    </citation>
    <scope>NUCLEOTIDE SEQUENCE [LARGE SCALE GENOMIC DNA]</scope>
    <source>
        <strain evidence="1 2">Run_B_J11</strain>
    </source>
</reference>
<dbReference type="EMBL" id="CBTK010000100">
    <property type="protein sequence ID" value="CDH44790.1"/>
    <property type="molecule type" value="Genomic_DNA"/>
</dbReference>
<name>A0A7U7J425_9GAMM</name>